<evidence type="ECO:0000313" key="2">
    <source>
        <dbReference type="Proteomes" id="UP000464378"/>
    </source>
</evidence>
<sequence>MPNEFAANIRIDVTASLTDLDRVIYIPTASLQSNSGGLPGLNVSLGQGDIDGEANELFAEVLTIAAGGNSDVDLKQFTNVLRQANRSLSAVKLFYATLIGDEETPLPDGVHRFVVGPLGVANGAALWFAGSGADAGEAVWDAVARVNRWAGWPVSPTSKILRFHNPSANPIQVAVVIAGVA</sequence>
<dbReference type="EMBL" id="LR593887">
    <property type="protein sequence ID" value="VTS03288.1"/>
    <property type="molecule type" value="Genomic_DNA"/>
</dbReference>
<evidence type="ECO:0000313" key="1">
    <source>
        <dbReference type="EMBL" id="VIP03067.1"/>
    </source>
</evidence>
<gene>
    <name evidence="1" type="ORF">GMBLW1_08930</name>
</gene>
<accession>A0A6C2YNX2</accession>
<organism evidence="1">
    <name type="scientific">Tuwongella immobilis</name>
    <dbReference type="NCBI Taxonomy" id="692036"/>
    <lineage>
        <taxon>Bacteria</taxon>
        <taxon>Pseudomonadati</taxon>
        <taxon>Planctomycetota</taxon>
        <taxon>Planctomycetia</taxon>
        <taxon>Gemmatales</taxon>
        <taxon>Gemmataceae</taxon>
        <taxon>Tuwongella</taxon>
    </lineage>
</organism>
<dbReference type="EMBL" id="LR586016">
    <property type="protein sequence ID" value="VIP03067.1"/>
    <property type="molecule type" value="Genomic_DNA"/>
</dbReference>
<dbReference type="RefSeq" id="WP_162658176.1">
    <property type="nucleotide sequence ID" value="NZ_LR593887.1"/>
</dbReference>
<dbReference type="AlphaFoldDB" id="A0A6C2YNX2"/>
<reference evidence="1" key="1">
    <citation type="submission" date="2019-04" db="EMBL/GenBank/DDBJ databases">
        <authorList>
            <consortium name="Science for Life Laboratories"/>
        </authorList>
    </citation>
    <scope>NUCLEOTIDE SEQUENCE</scope>
    <source>
        <strain evidence="1">MBLW1</strain>
    </source>
</reference>
<keyword evidence="2" id="KW-1185">Reference proteome</keyword>
<proteinExistence type="predicted"/>
<dbReference type="KEGG" id="tim:GMBLW1_08930"/>
<name>A0A6C2YNX2_9BACT</name>
<dbReference type="InParanoid" id="A0A6C2YNX2"/>
<dbReference type="Proteomes" id="UP000464378">
    <property type="component" value="Chromosome"/>
</dbReference>
<protein>
    <submittedName>
        <fullName evidence="1">Uncharacterized protein</fullName>
    </submittedName>
</protein>